<accession>A0A2P7RAG7</accession>
<dbReference type="InterPro" id="IPR019405">
    <property type="entry name" value="Lactonase_7-beta_prop"/>
</dbReference>
<dbReference type="PANTHER" id="PTHR30344">
    <property type="entry name" value="6-PHOSPHOGLUCONOLACTONASE-RELATED"/>
    <property type="match status" value="1"/>
</dbReference>
<dbReference type="InterPro" id="IPR015943">
    <property type="entry name" value="WD40/YVTN_repeat-like_dom_sf"/>
</dbReference>
<feature type="signal peptide" evidence="3">
    <location>
        <begin position="1"/>
        <end position="25"/>
    </location>
</feature>
<evidence type="ECO:0000313" key="5">
    <source>
        <dbReference type="Proteomes" id="UP000242181"/>
    </source>
</evidence>
<dbReference type="Gene3D" id="2.130.10.10">
    <property type="entry name" value="YVTN repeat-like/Quinoprotein amine dehydrogenase"/>
    <property type="match status" value="1"/>
</dbReference>
<dbReference type="GO" id="GO:0017057">
    <property type="term" value="F:6-phosphogluconolactonase activity"/>
    <property type="evidence" value="ECO:0007669"/>
    <property type="project" value="TreeGrafter"/>
</dbReference>
<feature type="chain" id="PRO_5015113543" evidence="3">
    <location>
        <begin position="26"/>
        <end position="424"/>
    </location>
</feature>
<dbReference type="Pfam" id="PF10282">
    <property type="entry name" value="Lactonase"/>
    <property type="match status" value="1"/>
</dbReference>
<evidence type="ECO:0000256" key="3">
    <source>
        <dbReference type="SAM" id="SignalP"/>
    </source>
</evidence>
<keyword evidence="5" id="KW-1185">Reference proteome</keyword>
<dbReference type="GO" id="GO:0005829">
    <property type="term" value="C:cytosol"/>
    <property type="evidence" value="ECO:0007669"/>
    <property type="project" value="TreeGrafter"/>
</dbReference>
<comment type="similarity">
    <text evidence="1">Belongs to the cycloisomerase 2 family.</text>
</comment>
<evidence type="ECO:0000256" key="1">
    <source>
        <dbReference type="ARBA" id="ARBA00005564"/>
    </source>
</evidence>
<keyword evidence="2" id="KW-0119">Carbohydrate metabolism</keyword>
<reference evidence="4 5" key="1">
    <citation type="submission" date="2018-03" db="EMBL/GenBank/DDBJ databases">
        <title>The draft genome of Zobellella taiwanensis JCM 13381.</title>
        <authorList>
            <person name="Liu L."/>
            <person name="Li L."/>
            <person name="Wang T."/>
            <person name="Zhang X."/>
            <person name="Liang L."/>
        </authorList>
    </citation>
    <scope>NUCLEOTIDE SEQUENCE [LARGE SCALE GENOMIC DNA]</scope>
    <source>
        <strain evidence="4 5">JCM 13381</strain>
    </source>
</reference>
<dbReference type="InterPro" id="IPR050282">
    <property type="entry name" value="Cycloisomerase_2"/>
</dbReference>
<dbReference type="OrthoDB" id="9790815at2"/>
<keyword evidence="2" id="KW-0313">Glucose metabolism</keyword>
<dbReference type="AlphaFoldDB" id="A0A2P7RAG7"/>
<dbReference type="GO" id="GO:0006006">
    <property type="term" value="P:glucose metabolic process"/>
    <property type="evidence" value="ECO:0007669"/>
    <property type="project" value="UniProtKB-KW"/>
</dbReference>
<sequence length="424" mass="45814">MTLTKTLPAVLLGSVLASPAPGLQAQQPTTQEDAMTLYASLGEQLLHYSLDTRTGTLAARGQPVLLPANLQFAVADREGRFLYTVSSNAGSGTLGASGDTHLLGAFRIDAHSGSLTPWGESAVLPERPIHLTLDHGGEYALTAFNQSGTLSVHKIDEEGGIGPQVAQATAPDAGIFTHQVMVTPDNGTVVALARGNDAIGERAEEPGSINSFRFEQGQLTPLSRVEMAPGLGPRHLAFHPTQPWVYVAIERGSKLFMYPLTAGGTLAPEPLYRKEALRDMANEHRHRQKGGVLQFHPNGRYLYVANRADGEKVVGDKKVLAGGENTMAVFRIDPHSGEPELVQHLDTQGIEARTFKVDPSGQWLVVANQKSLWVEQGDELVWVPANFAVFRIAPDGTLSFVRKYDIDDAGRWLLWMDIIPGPAL</sequence>
<dbReference type="Proteomes" id="UP000242181">
    <property type="component" value="Unassembled WGS sequence"/>
</dbReference>
<keyword evidence="3" id="KW-0732">Signal</keyword>
<dbReference type="PANTHER" id="PTHR30344:SF1">
    <property type="entry name" value="6-PHOSPHOGLUCONOLACTONASE"/>
    <property type="match status" value="1"/>
</dbReference>
<evidence type="ECO:0000313" key="4">
    <source>
        <dbReference type="EMBL" id="PSJ47224.1"/>
    </source>
</evidence>
<gene>
    <name evidence="4" type="ORF">C7I36_02420</name>
</gene>
<dbReference type="RefSeq" id="WP_096779017.1">
    <property type="nucleotide sequence ID" value="NZ_PXYH01000002.1"/>
</dbReference>
<name>A0A2P7RAG7_9GAMM</name>
<dbReference type="EMBL" id="PXYH01000002">
    <property type="protein sequence ID" value="PSJ47224.1"/>
    <property type="molecule type" value="Genomic_DNA"/>
</dbReference>
<proteinExistence type="inferred from homology"/>
<dbReference type="SUPFAM" id="SSF51004">
    <property type="entry name" value="C-terminal (heme d1) domain of cytochrome cd1-nitrite reductase"/>
    <property type="match status" value="1"/>
</dbReference>
<dbReference type="InterPro" id="IPR011048">
    <property type="entry name" value="Haem_d1_sf"/>
</dbReference>
<organism evidence="4 5">
    <name type="scientific">Zobellella taiwanensis</name>
    <dbReference type="NCBI Taxonomy" id="347535"/>
    <lineage>
        <taxon>Bacteria</taxon>
        <taxon>Pseudomonadati</taxon>
        <taxon>Pseudomonadota</taxon>
        <taxon>Gammaproteobacteria</taxon>
        <taxon>Aeromonadales</taxon>
        <taxon>Aeromonadaceae</taxon>
        <taxon>Zobellella</taxon>
    </lineage>
</organism>
<evidence type="ECO:0000256" key="2">
    <source>
        <dbReference type="ARBA" id="ARBA00022526"/>
    </source>
</evidence>
<comment type="caution">
    <text evidence="4">The sequence shown here is derived from an EMBL/GenBank/DDBJ whole genome shotgun (WGS) entry which is preliminary data.</text>
</comment>
<protein>
    <submittedName>
        <fullName evidence="4">3-carboxymuconate cyclase</fullName>
    </submittedName>
</protein>